<gene>
    <name evidence="3" type="ORF">FA09DRAFT_353457</name>
</gene>
<dbReference type="InterPro" id="IPR036865">
    <property type="entry name" value="CRAL-TRIO_dom_sf"/>
</dbReference>
<feature type="non-terminal residue" evidence="3">
    <location>
        <position position="1"/>
    </location>
</feature>
<dbReference type="SMART" id="SM00516">
    <property type="entry name" value="SEC14"/>
    <property type="match status" value="1"/>
</dbReference>
<dbReference type="CDD" id="cd00170">
    <property type="entry name" value="SEC14"/>
    <property type="match status" value="1"/>
</dbReference>
<keyword evidence="4" id="KW-1185">Reference proteome</keyword>
<dbReference type="GeneID" id="37272382"/>
<dbReference type="PANTHER" id="PTHR45657:SF1">
    <property type="entry name" value="CRAL-TRIO DOMAIN-CONTAINING PROTEIN YKL091C-RELATED"/>
    <property type="match status" value="1"/>
</dbReference>
<evidence type="ECO:0000259" key="2">
    <source>
        <dbReference type="PROSITE" id="PS50191"/>
    </source>
</evidence>
<feature type="domain" description="CRAL-TRIO" evidence="2">
    <location>
        <begin position="97"/>
        <end position="293"/>
    </location>
</feature>
<dbReference type="RefSeq" id="XP_025595125.1">
    <property type="nucleotide sequence ID" value="XM_025744838.1"/>
</dbReference>
<dbReference type="SUPFAM" id="SSF52087">
    <property type="entry name" value="CRAL/TRIO domain"/>
    <property type="match status" value="1"/>
</dbReference>
<dbReference type="InterPro" id="IPR051026">
    <property type="entry name" value="PI/PC_transfer"/>
</dbReference>
<proteinExistence type="predicted"/>
<dbReference type="OrthoDB" id="1434354at2759"/>
<dbReference type="Gene3D" id="1.10.8.20">
    <property type="entry name" value="N-terminal domain of phosphatidylinositol transfer protein sec14p"/>
    <property type="match status" value="1"/>
</dbReference>
<feature type="compositionally biased region" description="Low complexity" evidence="1">
    <location>
        <begin position="372"/>
        <end position="383"/>
    </location>
</feature>
<accession>A0A316Z0L3</accession>
<evidence type="ECO:0000313" key="3">
    <source>
        <dbReference type="EMBL" id="PWN94846.1"/>
    </source>
</evidence>
<dbReference type="InterPro" id="IPR036273">
    <property type="entry name" value="CRAL/TRIO_N_dom_sf"/>
</dbReference>
<dbReference type="InterPro" id="IPR001251">
    <property type="entry name" value="CRAL-TRIO_dom"/>
</dbReference>
<dbReference type="EMBL" id="KZ819308">
    <property type="protein sequence ID" value="PWN94846.1"/>
    <property type="molecule type" value="Genomic_DNA"/>
</dbReference>
<dbReference type="Gene3D" id="3.40.525.10">
    <property type="entry name" value="CRAL-TRIO lipid binding domain"/>
    <property type="match status" value="1"/>
</dbReference>
<dbReference type="STRING" id="58919.A0A316Z0L3"/>
<evidence type="ECO:0000313" key="4">
    <source>
        <dbReference type="Proteomes" id="UP000245946"/>
    </source>
</evidence>
<dbReference type="AlphaFoldDB" id="A0A316Z0L3"/>
<sequence>PRPGHPGNLSTAQAAALRTFEEQLRSVGALPIEARPFPQASGRSPRSCDLRRFLRARQWSVSGAVEMYQATQQWRASVSLPSLVDPSSPGYFDFHEVEAVARAGWSMYFHGIDKLGRPIFVQGLAGLDTTKLLQATTQERITLNFACTLETACQSRYRAATLARRAKGDTEALIDGEGPWLPLPRALLTLAPDNFMIVDIGGLGMGTFWAFKTQLQGLLACLDANFPELSGRVQIINAPWLFSSIWSYLKGWLPVGTVDKIDIQGADYAATLLQYIEPSELPAALGGSCKCPGSCTRSDAGPWQHALKANATAALPADAQPRQPSPSLASSETDADTKHADPQPSSGVHVEDGSGLQPNGGPKGDPAPPAEAPVAIEVTAPKS</sequence>
<feature type="region of interest" description="Disordered" evidence="1">
    <location>
        <begin position="316"/>
        <end position="383"/>
    </location>
</feature>
<dbReference type="SUPFAM" id="SSF46938">
    <property type="entry name" value="CRAL/TRIO N-terminal domain"/>
    <property type="match status" value="1"/>
</dbReference>
<dbReference type="Pfam" id="PF00650">
    <property type="entry name" value="CRAL_TRIO"/>
    <property type="match status" value="1"/>
</dbReference>
<evidence type="ECO:0000256" key="1">
    <source>
        <dbReference type="SAM" id="MobiDB-lite"/>
    </source>
</evidence>
<dbReference type="Proteomes" id="UP000245946">
    <property type="component" value="Unassembled WGS sequence"/>
</dbReference>
<dbReference type="PANTHER" id="PTHR45657">
    <property type="entry name" value="CRAL-TRIO DOMAIN-CONTAINING PROTEIN YKL091C-RELATED"/>
    <property type="match status" value="1"/>
</dbReference>
<name>A0A316Z0L3_9BASI</name>
<dbReference type="PROSITE" id="PS50191">
    <property type="entry name" value="CRAL_TRIO"/>
    <property type="match status" value="1"/>
</dbReference>
<protein>
    <submittedName>
        <fullName evidence="3">CRAL/TRIO domain-containing protein</fullName>
    </submittedName>
</protein>
<organism evidence="3 4">
    <name type="scientific">Tilletiopsis washingtonensis</name>
    <dbReference type="NCBI Taxonomy" id="58919"/>
    <lineage>
        <taxon>Eukaryota</taxon>
        <taxon>Fungi</taxon>
        <taxon>Dikarya</taxon>
        <taxon>Basidiomycota</taxon>
        <taxon>Ustilaginomycotina</taxon>
        <taxon>Exobasidiomycetes</taxon>
        <taxon>Entylomatales</taxon>
        <taxon>Entylomatales incertae sedis</taxon>
        <taxon>Tilletiopsis</taxon>
    </lineage>
</organism>
<reference evidence="3 4" key="1">
    <citation type="journal article" date="2018" name="Mol. Biol. Evol.">
        <title>Broad Genomic Sampling Reveals a Smut Pathogenic Ancestry of the Fungal Clade Ustilaginomycotina.</title>
        <authorList>
            <person name="Kijpornyongpan T."/>
            <person name="Mondo S.J."/>
            <person name="Barry K."/>
            <person name="Sandor L."/>
            <person name="Lee J."/>
            <person name="Lipzen A."/>
            <person name="Pangilinan J."/>
            <person name="LaButti K."/>
            <person name="Hainaut M."/>
            <person name="Henrissat B."/>
            <person name="Grigoriev I.V."/>
            <person name="Spatafora J.W."/>
            <person name="Aime M.C."/>
        </authorList>
    </citation>
    <scope>NUCLEOTIDE SEQUENCE [LARGE SCALE GENOMIC DNA]</scope>
    <source>
        <strain evidence="3 4">MCA 4186</strain>
    </source>
</reference>